<proteinExistence type="inferred from homology"/>
<sequence>MTKPATEKTSEKIILSFPELCRHDDPHCRNLLEHHTSYNSYEPDVESIAFHPPQYFYMKRILLCVVSITVMFAGFLAGYAAYRMHVATNYRALWVVPCESVGVLPRNEDLDWLQKCTKQNVNLPLYDDLFFREEAEMDLSDDESYTRVNVPEFEDDRPGRFIHDFKENQTAIIDSVANRCFVMPLDRETVLPPKSFSDLINKMDSGYYNVTTERIPRTMRVVTPLSLQSSDISERITQECRGMIVYKLENYTSHIRKREVQLDSPTTFAEYLGKGIVEYNIMNMADVDKRESQYSKF</sequence>
<dbReference type="InterPro" id="IPR007084">
    <property type="entry name" value="BRICHOS_dom"/>
</dbReference>
<feature type="domain" description="BRICHOS" evidence="10">
    <location>
        <begin position="153"/>
        <end position="248"/>
    </location>
</feature>
<keyword evidence="4 9" id="KW-0735">Signal-anchor</keyword>
<evidence type="ECO:0000256" key="6">
    <source>
        <dbReference type="ARBA" id="ARBA00023136"/>
    </source>
</evidence>
<evidence type="ECO:0000256" key="4">
    <source>
        <dbReference type="ARBA" id="ARBA00022968"/>
    </source>
</evidence>
<evidence type="ECO:0000256" key="5">
    <source>
        <dbReference type="ARBA" id="ARBA00022989"/>
    </source>
</evidence>
<name>A0A1A9UVG5_GLOAU</name>
<evidence type="ECO:0000313" key="12">
    <source>
        <dbReference type="Proteomes" id="UP000078200"/>
    </source>
</evidence>
<dbReference type="SMART" id="SM01039">
    <property type="entry name" value="BRICHOS"/>
    <property type="match status" value="1"/>
</dbReference>
<keyword evidence="7" id="KW-1015">Disulfide bond</keyword>
<protein>
    <recommendedName>
        <fullName evidence="9">Integral membrane protein 2</fullName>
    </recommendedName>
</protein>
<dbReference type="GO" id="GO:0042985">
    <property type="term" value="P:negative regulation of amyloid precursor protein biosynthetic process"/>
    <property type="evidence" value="ECO:0007669"/>
    <property type="project" value="TreeGrafter"/>
</dbReference>
<feature type="transmembrane region" description="Helical" evidence="9">
    <location>
        <begin position="61"/>
        <end position="82"/>
    </location>
</feature>
<evidence type="ECO:0000256" key="1">
    <source>
        <dbReference type="ARBA" id="ARBA00004606"/>
    </source>
</evidence>
<evidence type="ECO:0000256" key="8">
    <source>
        <dbReference type="ARBA" id="ARBA00023180"/>
    </source>
</evidence>
<reference evidence="11" key="1">
    <citation type="submission" date="2020-05" db="UniProtKB">
        <authorList>
            <consortium name="EnsemblMetazoa"/>
        </authorList>
    </citation>
    <scope>IDENTIFICATION</scope>
    <source>
        <strain evidence="11">TTRI</strain>
    </source>
</reference>
<keyword evidence="9" id="KW-1003">Cell membrane</keyword>
<dbReference type="AlphaFoldDB" id="A0A1A9UVG5"/>
<dbReference type="InterPro" id="IPR040145">
    <property type="entry name" value="ITM2"/>
</dbReference>
<dbReference type="GO" id="GO:0070062">
    <property type="term" value="C:extracellular exosome"/>
    <property type="evidence" value="ECO:0007669"/>
    <property type="project" value="TreeGrafter"/>
</dbReference>
<dbReference type="GO" id="GO:0005886">
    <property type="term" value="C:plasma membrane"/>
    <property type="evidence" value="ECO:0007669"/>
    <property type="project" value="UniProtKB-UniRule"/>
</dbReference>
<dbReference type="EnsemblMetazoa" id="GAUT016966-RA">
    <property type="protein sequence ID" value="GAUT016966-PA"/>
    <property type="gene ID" value="GAUT016966"/>
</dbReference>
<dbReference type="PROSITE" id="PS50869">
    <property type="entry name" value="BRICHOS"/>
    <property type="match status" value="1"/>
</dbReference>
<evidence type="ECO:0000256" key="2">
    <source>
        <dbReference type="ARBA" id="ARBA00006794"/>
    </source>
</evidence>
<comment type="subcellular location">
    <subcellularLocation>
        <location evidence="1 9">Membrane</location>
        <topology evidence="1 9">Single-pass type II membrane protein</topology>
    </subcellularLocation>
</comment>
<evidence type="ECO:0000313" key="11">
    <source>
        <dbReference type="EnsemblMetazoa" id="GAUT016966-PA"/>
    </source>
</evidence>
<dbReference type="Pfam" id="PF04089">
    <property type="entry name" value="BRICHOS"/>
    <property type="match status" value="1"/>
</dbReference>
<keyword evidence="3 9" id="KW-0812">Transmembrane</keyword>
<keyword evidence="12" id="KW-1185">Reference proteome</keyword>
<dbReference type="VEuPathDB" id="VectorBase:GAUT016966"/>
<comment type="similarity">
    <text evidence="2 9">Belongs to the ITM2 family.</text>
</comment>
<keyword evidence="8" id="KW-0325">Glycoprotein</keyword>
<keyword evidence="6 9" id="KW-0472">Membrane</keyword>
<evidence type="ECO:0000256" key="7">
    <source>
        <dbReference type="ARBA" id="ARBA00023157"/>
    </source>
</evidence>
<evidence type="ECO:0000256" key="9">
    <source>
        <dbReference type="RuleBase" id="RU367061"/>
    </source>
</evidence>
<dbReference type="GO" id="GO:0005794">
    <property type="term" value="C:Golgi apparatus"/>
    <property type="evidence" value="ECO:0007669"/>
    <property type="project" value="TreeGrafter"/>
</dbReference>
<evidence type="ECO:0000259" key="10">
    <source>
        <dbReference type="PROSITE" id="PS50869"/>
    </source>
</evidence>
<keyword evidence="5 9" id="KW-1133">Transmembrane helix</keyword>
<accession>A0A1A9UVG5</accession>
<dbReference type="Proteomes" id="UP000078200">
    <property type="component" value="Unassembled WGS sequence"/>
</dbReference>
<organism evidence="11 12">
    <name type="scientific">Glossina austeni</name>
    <name type="common">Savannah tsetse fly</name>
    <dbReference type="NCBI Taxonomy" id="7395"/>
    <lineage>
        <taxon>Eukaryota</taxon>
        <taxon>Metazoa</taxon>
        <taxon>Ecdysozoa</taxon>
        <taxon>Arthropoda</taxon>
        <taxon>Hexapoda</taxon>
        <taxon>Insecta</taxon>
        <taxon>Pterygota</taxon>
        <taxon>Neoptera</taxon>
        <taxon>Endopterygota</taxon>
        <taxon>Diptera</taxon>
        <taxon>Brachycera</taxon>
        <taxon>Muscomorpha</taxon>
        <taxon>Hippoboscoidea</taxon>
        <taxon>Glossinidae</taxon>
        <taxon>Glossina</taxon>
    </lineage>
</organism>
<dbReference type="PANTHER" id="PTHR10962">
    <property type="entry name" value="INTEGRAL TRANSMEMBRANE PROTEIN 2"/>
    <property type="match status" value="1"/>
</dbReference>
<dbReference type="PANTHER" id="PTHR10962:SF1">
    <property type="entry name" value="INTEGRAL MEMBRANE PROTEIN 2"/>
    <property type="match status" value="1"/>
</dbReference>
<evidence type="ECO:0000256" key="3">
    <source>
        <dbReference type="ARBA" id="ARBA00022692"/>
    </source>
</evidence>
<dbReference type="GO" id="GO:0001540">
    <property type="term" value="F:amyloid-beta binding"/>
    <property type="evidence" value="ECO:0007669"/>
    <property type="project" value="TreeGrafter"/>
</dbReference>